<proteinExistence type="inferred from homology"/>
<gene>
    <name evidence="10" type="ORF">LSTR_LSTR006927</name>
</gene>
<comment type="caution">
    <text evidence="10">The sequence shown here is derived from an EMBL/GenBank/DDBJ whole genome shotgun (WGS) entry which is preliminary data.</text>
</comment>
<evidence type="ECO:0000313" key="11">
    <source>
        <dbReference type="Proteomes" id="UP000291343"/>
    </source>
</evidence>
<evidence type="ECO:0000256" key="1">
    <source>
        <dbReference type="ARBA" id="ARBA00004816"/>
    </source>
</evidence>
<organism evidence="10 11">
    <name type="scientific">Laodelphax striatellus</name>
    <name type="common">Small brown planthopper</name>
    <name type="synonym">Delphax striatella</name>
    <dbReference type="NCBI Taxonomy" id="195883"/>
    <lineage>
        <taxon>Eukaryota</taxon>
        <taxon>Metazoa</taxon>
        <taxon>Ecdysozoa</taxon>
        <taxon>Arthropoda</taxon>
        <taxon>Hexapoda</taxon>
        <taxon>Insecta</taxon>
        <taxon>Pterygota</taxon>
        <taxon>Neoptera</taxon>
        <taxon>Paraneoptera</taxon>
        <taxon>Hemiptera</taxon>
        <taxon>Auchenorrhyncha</taxon>
        <taxon>Fulgoroidea</taxon>
        <taxon>Delphacidae</taxon>
        <taxon>Criomorphinae</taxon>
        <taxon>Laodelphax</taxon>
    </lineage>
</organism>
<dbReference type="SMART" id="SM01133">
    <property type="entry name" value="DeoC"/>
    <property type="match status" value="1"/>
</dbReference>
<evidence type="ECO:0000256" key="8">
    <source>
        <dbReference type="ARBA" id="ARBA00048791"/>
    </source>
</evidence>
<evidence type="ECO:0000256" key="2">
    <source>
        <dbReference type="ARBA" id="ARBA00009473"/>
    </source>
</evidence>
<dbReference type="UniPathway" id="UPA00002">
    <property type="reaction ID" value="UER00468"/>
</dbReference>
<comment type="pathway">
    <text evidence="1">Carbohydrate degradation; 2-deoxy-D-ribose 1-phosphate degradation; D-glyceraldehyde 3-phosphate and acetaldehyde from 2-deoxy-alpha-D-ribose 1-phosphate: step 2/2.</text>
</comment>
<dbReference type="Gene3D" id="3.20.20.70">
    <property type="entry name" value="Aldolase class I"/>
    <property type="match status" value="1"/>
</dbReference>
<evidence type="ECO:0000256" key="4">
    <source>
        <dbReference type="ARBA" id="ARBA00023239"/>
    </source>
</evidence>
<dbReference type="GO" id="GO:0009264">
    <property type="term" value="P:deoxyribonucleotide catabolic process"/>
    <property type="evidence" value="ECO:0007669"/>
    <property type="project" value="InterPro"/>
</dbReference>
<dbReference type="InParanoid" id="A0A482X477"/>
<dbReference type="CDD" id="cd00959">
    <property type="entry name" value="DeoC"/>
    <property type="match status" value="1"/>
</dbReference>
<keyword evidence="11" id="KW-1185">Reference proteome</keyword>
<comment type="catalytic activity">
    <reaction evidence="8">
        <text>2-deoxy-D-ribose 5-phosphate = D-glyceraldehyde 3-phosphate + acetaldehyde</text>
        <dbReference type="Rhea" id="RHEA:12821"/>
        <dbReference type="ChEBI" id="CHEBI:15343"/>
        <dbReference type="ChEBI" id="CHEBI:59776"/>
        <dbReference type="ChEBI" id="CHEBI:62877"/>
        <dbReference type="EC" id="4.1.2.4"/>
    </reaction>
</comment>
<dbReference type="GO" id="GO:0004139">
    <property type="term" value="F:deoxyribose-phosphate aldolase activity"/>
    <property type="evidence" value="ECO:0007669"/>
    <property type="project" value="UniProtKB-EC"/>
</dbReference>
<reference evidence="10 11" key="1">
    <citation type="journal article" date="2017" name="Gigascience">
        <title>Genome sequence of the small brown planthopper, Laodelphax striatellus.</title>
        <authorList>
            <person name="Zhu J."/>
            <person name="Jiang F."/>
            <person name="Wang X."/>
            <person name="Yang P."/>
            <person name="Bao Y."/>
            <person name="Zhao W."/>
            <person name="Wang W."/>
            <person name="Lu H."/>
            <person name="Wang Q."/>
            <person name="Cui N."/>
            <person name="Li J."/>
            <person name="Chen X."/>
            <person name="Luo L."/>
            <person name="Yu J."/>
            <person name="Kang L."/>
            <person name="Cui F."/>
        </authorList>
    </citation>
    <scope>NUCLEOTIDE SEQUENCE [LARGE SCALE GENOMIC DNA]</scope>
    <source>
        <strain evidence="10">Lst14</strain>
    </source>
</reference>
<evidence type="ECO:0000256" key="7">
    <source>
        <dbReference type="ARBA" id="ARBA00032755"/>
    </source>
</evidence>
<protein>
    <recommendedName>
        <fullName evidence="3">deoxyribose-phosphate aldolase</fullName>
        <ecNumber evidence="3">4.1.2.4</ecNumber>
    </recommendedName>
    <alternativeName>
        <fullName evidence="7">2-deoxy-D-ribose 5-phosphate aldolase</fullName>
    </alternativeName>
    <alternativeName>
        <fullName evidence="6">Phosphodeoxyriboaldolase</fullName>
    </alternativeName>
</protein>
<accession>A0A482X477</accession>
<dbReference type="EMBL" id="QKKF02018530">
    <property type="protein sequence ID" value="RZF40318.1"/>
    <property type="molecule type" value="Genomic_DNA"/>
</dbReference>
<evidence type="ECO:0000313" key="10">
    <source>
        <dbReference type="EMBL" id="RZF40318.1"/>
    </source>
</evidence>
<dbReference type="STRING" id="195883.A0A482X477"/>
<dbReference type="PANTHER" id="PTHR10889">
    <property type="entry name" value="DEOXYRIBOSE-PHOSPHATE ALDOLASE"/>
    <property type="match status" value="1"/>
</dbReference>
<dbReference type="SMR" id="A0A482X477"/>
<comment type="similarity">
    <text evidence="2">Belongs to the DeoC/FbaB aldolase family. DeoC type 2 subfamily.</text>
</comment>
<keyword evidence="4" id="KW-0456">Lyase</keyword>
<dbReference type="GO" id="GO:0005737">
    <property type="term" value="C:cytoplasm"/>
    <property type="evidence" value="ECO:0007669"/>
    <property type="project" value="InterPro"/>
</dbReference>
<name>A0A482X477_LAOST</name>
<dbReference type="InterPro" id="IPR002915">
    <property type="entry name" value="DeoC/FbaB/LacD_aldolase"/>
</dbReference>
<dbReference type="FunCoup" id="A0A482X477">
    <property type="interactions" value="475"/>
</dbReference>
<dbReference type="OrthoDB" id="70823at2759"/>
<evidence type="ECO:0000256" key="6">
    <source>
        <dbReference type="ARBA" id="ARBA00031814"/>
    </source>
</evidence>
<evidence type="ECO:0000256" key="5">
    <source>
        <dbReference type="ARBA" id="ARBA00023270"/>
    </source>
</evidence>
<keyword evidence="5" id="KW-0704">Schiff base</keyword>
<evidence type="ECO:0000256" key="3">
    <source>
        <dbReference type="ARBA" id="ARBA00012515"/>
    </source>
</evidence>
<evidence type="ECO:0000256" key="9">
    <source>
        <dbReference type="SAM" id="MobiDB-lite"/>
    </source>
</evidence>
<dbReference type="GO" id="GO:0016052">
    <property type="term" value="P:carbohydrate catabolic process"/>
    <property type="evidence" value="ECO:0007669"/>
    <property type="project" value="TreeGrafter"/>
</dbReference>
<dbReference type="InterPro" id="IPR013785">
    <property type="entry name" value="Aldolase_TIM"/>
</dbReference>
<sequence>MPDSCTTDKVINDYGDGDGIDNINPGCELDIDWVNSTYVNEAAVDRTVEKFNSFLKYHNFTCDEEIAWLLRAVSVIDLTTLAGDDTDSNVERLCRQALKPLPPGVLECPEIEDFSSIKTAAVCVYPRRVAAAVAVVSLQESKPVIPVASVASGFPSGQYPLESRLKEIEYCVANGAKEIDIVISRDLAITEKWEELYSEIKAMKKACGRAHLKTILATGELATLSNVYKASLVAMMAGSDFIKTSTGKEAVNATFPVGIVMCRAINNYQIRTGIKLMYSTSNHVWPTNEANQYLLINMKNLLAIIIKTLDKSTQFLHSNPDSSVPTNGCYQQQVGSTNTQTTKIAK</sequence>
<dbReference type="InterPro" id="IPR011343">
    <property type="entry name" value="DeoC"/>
</dbReference>
<dbReference type="SUPFAM" id="SSF51569">
    <property type="entry name" value="Aldolase"/>
    <property type="match status" value="1"/>
</dbReference>
<dbReference type="Proteomes" id="UP000291343">
    <property type="component" value="Unassembled WGS sequence"/>
</dbReference>
<dbReference type="GO" id="GO:0046386">
    <property type="term" value="P:deoxyribose phosphate catabolic process"/>
    <property type="evidence" value="ECO:0007669"/>
    <property type="project" value="UniProtKB-UniPathway"/>
</dbReference>
<feature type="region of interest" description="Disordered" evidence="9">
    <location>
        <begin position="320"/>
        <end position="346"/>
    </location>
</feature>
<dbReference type="AlphaFoldDB" id="A0A482X477"/>
<dbReference type="Pfam" id="PF01791">
    <property type="entry name" value="DeoC"/>
    <property type="match status" value="1"/>
</dbReference>
<dbReference type="EC" id="4.1.2.4" evidence="3"/>
<dbReference type="PANTHER" id="PTHR10889:SF3">
    <property type="entry name" value="DEOXYRIBOSE-PHOSPHATE ALDOLASE"/>
    <property type="match status" value="1"/>
</dbReference>